<evidence type="ECO:0000256" key="7">
    <source>
        <dbReference type="ARBA" id="ARBA00023224"/>
    </source>
</evidence>
<dbReference type="GO" id="GO:0006935">
    <property type="term" value="P:chemotaxis"/>
    <property type="evidence" value="ECO:0007669"/>
    <property type="project" value="UniProtKB-KW"/>
</dbReference>
<dbReference type="Gene3D" id="6.10.340.10">
    <property type="match status" value="1"/>
</dbReference>
<dbReference type="SUPFAM" id="SSF58104">
    <property type="entry name" value="Methyl-accepting chemotaxis protein (MCP) signaling domain"/>
    <property type="match status" value="1"/>
</dbReference>
<dbReference type="PANTHER" id="PTHR32089">
    <property type="entry name" value="METHYL-ACCEPTING CHEMOTAXIS PROTEIN MCPB"/>
    <property type="match status" value="1"/>
</dbReference>
<evidence type="ECO:0000256" key="5">
    <source>
        <dbReference type="ARBA" id="ARBA00022989"/>
    </source>
</evidence>
<dbReference type="GO" id="GO:0005886">
    <property type="term" value="C:plasma membrane"/>
    <property type="evidence" value="ECO:0007669"/>
    <property type="project" value="UniProtKB-SubCell"/>
</dbReference>
<evidence type="ECO:0000313" key="13">
    <source>
        <dbReference type="EMBL" id="SFP66738.1"/>
    </source>
</evidence>
<keyword evidence="4 10" id="KW-0812">Transmembrane</keyword>
<comment type="subcellular location">
    <subcellularLocation>
        <location evidence="1">Cell membrane</location>
        <topology evidence="1">Multi-pass membrane protein</topology>
    </subcellularLocation>
</comment>
<dbReference type="CDD" id="cd06225">
    <property type="entry name" value="HAMP"/>
    <property type="match status" value="1"/>
</dbReference>
<dbReference type="InterPro" id="IPR004089">
    <property type="entry name" value="MCPsignal_dom"/>
</dbReference>
<dbReference type="GO" id="GO:0007165">
    <property type="term" value="P:signal transduction"/>
    <property type="evidence" value="ECO:0007669"/>
    <property type="project" value="UniProtKB-KW"/>
</dbReference>
<dbReference type="SMART" id="SM00304">
    <property type="entry name" value="HAMP"/>
    <property type="match status" value="2"/>
</dbReference>
<dbReference type="STRING" id="937334.SAMN05444406_10224"/>
<dbReference type="PROSITE" id="PS50885">
    <property type="entry name" value="HAMP"/>
    <property type="match status" value="1"/>
</dbReference>
<accession>A0A1I5S7F8</accession>
<sequence>MIIPISILGYYSRDKAEKAIQQTAAQSTIQTMEQMSQYLSLVFSTVEEISMQIFSNKDIQDFLLIREDQLTTYDYHQMRQKVQSVLSNYTMNNKFIDNIILLIDEKRSIATGNISLSNLNFEDIKNAEWYKAAIEGNGKIIWRGSHPELDTSATSKTAYCMSGIRAIKHLSSGTIFGVLLIDVKYEPIMDILKKANLGSRSEIHLIGPDGHALSSETGEQINEDESVTTHNITEHDFYQEIISSEEPAGYKEVTHHGQKWLMIYNRVGETGYTLVGLILNSVLFAATQEIARTTIMLMVFACIFALIVGLYMSNSMGRTIARIINAAEKVAMGDLTVNPVSRRRDELGVLTRSINSMIANMRQLIQQTAALAHKVVESSSTVASTSQQLSASSQEIAKAIQEIAQGAAEQAADAEQGVQKMDMLAAKINSVSDNARDIHNLSKETMNLTQQGLDAVDQLEQKARQTTAITQEILADIDTLNQHSQAIGKIIKVIDNIADQTNLLALNAAIEAARAGEMGKGFAVVANEIRKLAEQSMSATREITAIIKNTQQQTAQTVKRAKSAEDIVKSQNEAVVTTISAFKQIAASAETLVNRVEQIIQGVNEMENDKNQAVLAMQNISAVSQEAAASSQEVTASTEEQLSGVEQLASYAEELNYAAQELMQAISKFKIEQN</sequence>
<dbReference type="InterPro" id="IPR033479">
    <property type="entry name" value="dCache_1"/>
</dbReference>
<dbReference type="Pfam" id="PF02743">
    <property type="entry name" value="dCache_1"/>
    <property type="match status" value="1"/>
</dbReference>
<evidence type="ECO:0000256" key="10">
    <source>
        <dbReference type="SAM" id="Phobius"/>
    </source>
</evidence>
<dbReference type="AlphaFoldDB" id="A0A1I5S7F8"/>
<evidence type="ECO:0000259" key="11">
    <source>
        <dbReference type="PROSITE" id="PS50111"/>
    </source>
</evidence>
<dbReference type="OrthoDB" id="13222at2"/>
<keyword evidence="5 10" id="KW-1133">Transmembrane helix</keyword>
<evidence type="ECO:0000256" key="9">
    <source>
        <dbReference type="PROSITE-ProRule" id="PRU00284"/>
    </source>
</evidence>
<dbReference type="Proteomes" id="UP000198577">
    <property type="component" value="Unassembled WGS sequence"/>
</dbReference>
<dbReference type="Pfam" id="PF00015">
    <property type="entry name" value="MCPsignal"/>
    <property type="match status" value="1"/>
</dbReference>
<dbReference type="Gene3D" id="1.10.287.950">
    <property type="entry name" value="Methyl-accepting chemotaxis protein"/>
    <property type="match status" value="1"/>
</dbReference>
<organism evidence="13 14">
    <name type="scientific">Caldicoprobacter faecalis</name>
    <dbReference type="NCBI Taxonomy" id="937334"/>
    <lineage>
        <taxon>Bacteria</taxon>
        <taxon>Bacillati</taxon>
        <taxon>Bacillota</taxon>
        <taxon>Clostridia</taxon>
        <taxon>Caldicoprobacterales</taxon>
        <taxon>Caldicoprobacteraceae</taxon>
        <taxon>Caldicoprobacter</taxon>
    </lineage>
</organism>
<dbReference type="SMART" id="SM00283">
    <property type="entry name" value="MA"/>
    <property type="match status" value="1"/>
</dbReference>
<feature type="transmembrane region" description="Helical" evidence="10">
    <location>
        <begin position="293"/>
        <end position="312"/>
    </location>
</feature>
<evidence type="ECO:0000256" key="3">
    <source>
        <dbReference type="ARBA" id="ARBA00022500"/>
    </source>
</evidence>
<feature type="transmembrane region" description="Helical" evidence="10">
    <location>
        <begin position="270"/>
        <end position="287"/>
    </location>
</feature>
<evidence type="ECO:0000256" key="2">
    <source>
        <dbReference type="ARBA" id="ARBA00022475"/>
    </source>
</evidence>
<dbReference type="PANTHER" id="PTHR32089:SF112">
    <property type="entry name" value="LYSOZYME-LIKE PROTEIN-RELATED"/>
    <property type="match status" value="1"/>
</dbReference>
<comment type="similarity">
    <text evidence="8">Belongs to the methyl-accepting chemotaxis (MCP) protein family.</text>
</comment>
<feature type="domain" description="Methyl-accepting transducer" evidence="11">
    <location>
        <begin position="385"/>
        <end position="642"/>
    </location>
</feature>
<gene>
    <name evidence="13" type="ORF">SAMN05444406_10224</name>
</gene>
<feature type="domain" description="HAMP" evidence="12">
    <location>
        <begin position="314"/>
        <end position="366"/>
    </location>
</feature>
<dbReference type="InterPro" id="IPR003660">
    <property type="entry name" value="HAMP_dom"/>
</dbReference>
<keyword evidence="6 10" id="KW-0472">Membrane</keyword>
<dbReference type="CDD" id="cd11386">
    <property type="entry name" value="MCP_signal"/>
    <property type="match status" value="1"/>
</dbReference>
<keyword evidence="3" id="KW-0145">Chemotaxis</keyword>
<dbReference type="EMBL" id="FOXR01000002">
    <property type="protein sequence ID" value="SFP66738.1"/>
    <property type="molecule type" value="Genomic_DNA"/>
</dbReference>
<reference evidence="13 14" key="1">
    <citation type="submission" date="2016-10" db="EMBL/GenBank/DDBJ databases">
        <authorList>
            <person name="de Groot N.N."/>
        </authorList>
    </citation>
    <scope>NUCLEOTIDE SEQUENCE [LARGE SCALE GENOMIC DNA]</scope>
    <source>
        <strain evidence="13 14">DSM 20678</strain>
    </source>
</reference>
<protein>
    <submittedName>
        <fullName evidence="13">Methyl-accepting chemotaxis sensory transducer with Cache sensor</fullName>
    </submittedName>
</protein>
<keyword evidence="2" id="KW-1003">Cell membrane</keyword>
<evidence type="ECO:0000256" key="8">
    <source>
        <dbReference type="ARBA" id="ARBA00029447"/>
    </source>
</evidence>
<dbReference type="PROSITE" id="PS50111">
    <property type="entry name" value="CHEMOTAXIS_TRANSDUC_2"/>
    <property type="match status" value="1"/>
</dbReference>
<dbReference type="Gene3D" id="3.30.450.20">
    <property type="entry name" value="PAS domain"/>
    <property type="match status" value="1"/>
</dbReference>
<proteinExistence type="inferred from homology"/>
<keyword evidence="14" id="KW-1185">Reference proteome</keyword>
<evidence type="ECO:0000256" key="4">
    <source>
        <dbReference type="ARBA" id="ARBA00022692"/>
    </source>
</evidence>
<evidence type="ECO:0000313" key="14">
    <source>
        <dbReference type="Proteomes" id="UP000198577"/>
    </source>
</evidence>
<evidence type="ECO:0000256" key="6">
    <source>
        <dbReference type="ARBA" id="ARBA00023136"/>
    </source>
</evidence>
<evidence type="ECO:0000256" key="1">
    <source>
        <dbReference type="ARBA" id="ARBA00004651"/>
    </source>
</evidence>
<dbReference type="RefSeq" id="WP_143094030.1">
    <property type="nucleotide sequence ID" value="NZ_FOXR01000002.1"/>
</dbReference>
<evidence type="ECO:0000259" key="12">
    <source>
        <dbReference type="PROSITE" id="PS50885"/>
    </source>
</evidence>
<name>A0A1I5S7F8_9FIRM</name>
<keyword evidence="7 9" id="KW-0807">Transducer</keyword>
<dbReference type="Pfam" id="PF00672">
    <property type="entry name" value="HAMP"/>
    <property type="match status" value="1"/>
</dbReference>